<keyword evidence="2" id="KW-0472">Membrane</keyword>
<accession>A0A6J4VNC9</accession>
<feature type="transmembrane region" description="Helical" evidence="2">
    <location>
        <begin position="31"/>
        <end position="54"/>
    </location>
</feature>
<dbReference type="EMBL" id="CADCWO010000186">
    <property type="protein sequence ID" value="CAA9583862.1"/>
    <property type="molecule type" value="Genomic_DNA"/>
</dbReference>
<name>A0A6J4VNC9_9CYAN</name>
<organism evidence="3">
    <name type="scientific">uncultured Synechococcales cyanobacterium</name>
    <dbReference type="NCBI Taxonomy" id="1936017"/>
    <lineage>
        <taxon>Bacteria</taxon>
        <taxon>Bacillati</taxon>
        <taxon>Cyanobacteriota</taxon>
        <taxon>Cyanophyceae</taxon>
        <taxon>Synechococcales</taxon>
        <taxon>environmental samples</taxon>
    </lineage>
</organism>
<proteinExistence type="predicted"/>
<evidence type="ECO:0000256" key="2">
    <source>
        <dbReference type="SAM" id="Phobius"/>
    </source>
</evidence>
<keyword evidence="2" id="KW-1133">Transmembrane helix</keyword>
<keyword evidence="1" id="KW-0175">Coiled coil</keyword>
<feature type="coiled-coil region" evidence="1">
    <location>
        <begin position="50"/>
        <end position="133"/>
    </location>
</feature>
<evidence type="ECO:0000313" key="3">
    <source>
        <dbReference type="EMBL" id="CAA9583862.1"/>
    </source>
</evidence>
<keyword evidence="2" id="KW-0812">Transmembrane</keyword>
<dbReference type="Gene3D" id="1.20.5.340">
    <property type="match status" value="1"/>
</dbReference>
<sequence>MTDFTNRDNSEEHRLSMLSQDHLRLRKQFNWLIGLLIGMLLLIGGLSAIAVRLVSDRNQLEQQVNSLTSDKAEFAQVKTLDSRVNTLAQQVRSLNQQVPKGLPAALKTNQAQLQSLENSVSDLNTKVTTLQQVNAALQTQLKQQPATQSPSPAPSP</sequence>
<gene>
    <name evidence="3" type="ORF">AVDCRST_MAG81-3462</name>
</gene>
<reference evidence="3" key="1">
    <citation type="submission" date="2020-02" db="EMBL/GenBank/DDBJ databases">
        <authorList>
            <person name="Meier V. D."/>
        </authorList>
    </citation>
    <scope>NUCLEOTIDE SEQUENCE</scope>
    <source>
        <strain evidence="3">AVDCRST_MAG81</strain>
    </source>
</reference>
<protein>
    <submittedName>
        <fullName evidence="3">Uncharacterized protein</fullName>
    </submittedName>
</protein>
<dbReference type="AlphaFoldDB" id="A0A6J4VNC9"/>
<evidence type="ECO:0000256" key="1">
    <source>
        <dbReference type="SAM" id="Coils"/>
    </source>
</evidence>